<accession>A0ACB9P560</accession>
<reference evidence="2" key="1">
    <citation type="journal article" date="2023" name="Front. Plant Sci.">
        <title>Chromosomal-level genome assembly of Melastoma candidum provides insights into trichome evolution.</title>
        <authorList>
            <person name="Zhong Y."/>
            <person name="Wu W."/>
            <person name="Sun C."/>
            <person name="Zou P."/>
            <person name="Liu Y."/>
            <person name="Dai S."/>
            <person name="Zhou R."/>
        </authorList>
    </citation>
    <scope>NUCLEOTIDE SEQUENCE [LARGE SCALE GENOMIC DNA]</scope>
</reference>
<dbReference type="EMBL" id="CM042886">
    <property type="protein sequence ID" value="KAI4343039.1"/>
    <property type="molecule type" value="Genomic_DNA"/>
</dbReference>
<name>A0ACB9P560_9MYRT</name>
<sequence>MGIGGSHRISLSYWRVFLLKQPPKGKREKETSSVANPSSSPAPSVQESIPRIRGRGQATMLGWRTRRRRSTGKKGNNESDPVAYTSPSPGRSLFSSWFSKFKKSKGLQRPDSERDEGGSRFVPEKVGDPNAGTGFGNDEGFWRLSFGKDGGELQGSVCRSCLSIVEDGEAGPMKFNEMVSNVRRMRELRRVEQNFADIKLSVKERQGEKEPSLRGPRRIRTRAVQEPREALGGISSRNDTGGEGPPDGRELQRKSLYLTREVKSPRSAARRRTRHVKVSSPRLNSLVNTRRSRNGRDSRQKDGGEKDYERCAVVKCSYDPQGDFRDSMMEMIKARGIWGTAAEMEELLACYLTLNDDAYHDVIIKVFRQVWFELDEQGFWSRGDRRYGISQDQQTEASSG</sequence>
<proteinExistence type="predicted"/>
<comment type="caution">
    <text evidence="1">The sequence shown here is derived from an EMBL/GenBank/DDBJ whole genome shotgun (WGS) entry which is preliminary data.</text>
</comment>
<evidence type="ECO:0000313" key="1">
    <source>
        <dbReference type="EMBL" id="KAI4343039.1"/>
    </source>
</evidence>
<evidence type="ECO:0000313" key="2">
    <source>
        <dbReference type="Proteomes" id="UP001057402"/>
    </source>
</evidence>
<gene>
    <name evidence="1" type="ORF">MLD38_027587</name>
</gene>
<keyword evidence="2" id="KW-1185">Reference proteome</keyword>
<protein>
    <submittedName>
        <fullName evidence="1">Uncharacterized protein</fullName>
    </submittedName>
</protein>
<dbReference type="Proteomes" id="UP001057402">
    <property type="component" value="Chromosome 7"/>
</dbReference>
<organism evidence="1 2">
    <name type="scientific">Melastoma candidum</name>
    <dbReference type="NCBI Taxonomy" id="119954"/>
    <lineage>
        <taxon>Eukaryota</taxon>
        <taxon>Viridiplantae</taxon>
        <taxon>Streptophyta</taxon>
        <taxon>Embryophyta</taxon>
        <taxon>Tracheophyta</taxon>
        <taxon>Spermatophyta</taxon>
        <taxon>Magnoliopsida</taxon>
        <taxon>eudicotyledons</taxon>
        <taxon>Gunneridae</taxon>
        <taxon>Pentapetalae</taxon>
        <taxon>rosids</taxon>
        <taxon>malvids</taxon>
        <taxon>Myrtales</taxon>
        <taxon>Melastomataceae</taxon>
        <taxon>Melastomatoideae</taxon>
        <taxon>Melastomateae</taxon>
        <taxon>Melastoma</taxon>
    </lineage>
</organism>